<evidence type="ECO:0000259" key="1">
    <source>
        <dbReference type="PROSITE" id="PS51747"/>
    </source>
</evidence>
<organism evidence="2">
    <name type="scientific">viral metagenome</name>
    <dbReference type="NCBI Taxonomy" id="1070528"/>
    <lineage>
        <taxon>unclassified sequences</taxon>
        <taxon>metagenomes</taxon>
        <taxon>organismal metagenomes</taxon>
    </lineage>
</organism>
<dbReference type="EMBL" id="MN738831">
    <property type="protein sequence ID" value="QHT38497.1"/>
    <property type="molecule type" value="Genomic_DNA"/>
</dbReference>
<sequence length="84" mass="9192">MSNKTEEFCALAASHAKMSPMLQKHGCIAVVNGKVVGKGYNNYRNYSKDGFIRACCSCHAEVAAIRDASKNMRLRCVNPLVVRG</sequence>
<accession>A0A6C0F9G9</accession>
<protein>
    <recommendedName>
        <fullName evidence="1">CMP/dCMP-type deaminase domain-containing protein</fullName>
    </recommendedName>
</protein>
<dbReference type="Pfam" id="PF00383">
    <property type="entry name" value="dCMP_cyt_deam_1"/>
    <property type="match status" value="1"/>
</dbReference>
<feature type="domain" description="CMP/dCMP-type deaminase" evidence="1">
    <location>
        <begin position="1"/>
        <end position="84"/>
    </location>
</feature>
<proteinExistence type="predicted"/>
<dbReference type="InterPro" id="IPR002125">
    <property type="entry name" value="CMP_dCMP_dom"/>
</dbReference>
<evidence type="ECO:0000313" key="2">
    <source>
        <dbReference type="EMBL" id="QHT38497.1"/>
    </source>
</evidence>
<dbReference type="PROSITE" id="PS51747">
    <property type="entry name" value="CYT_DCMP_DEAMINASES_2"/>
    <property type="match status" value="1"/>
</dbReference>
<dbReference type="InterPro" id="IPR016193">
    <property type="entry name" value="Cytidine_deaminase-like"/>
</dbReference>
<dbReference type="Gene3D" id="3.40.140.10">
    <property type="entry name" value="Cytidine Deaminase, domain 2"/>
    <property type="match status" value="1"/>
</dbReference>
<dbReference type="SUPFAM" id="SSF53927">
    <property type="entry name" value="Cytidine deaminase-like"/>
    <property type="match status" value="1"/>
</dbReference>
<dbReference type="GO" id="GO:0003824">
    <property type="term" value="F:catalytic activity"/>
    <property type="evidence" value="ECO:0007669"/>
    <property type="project" value="InterPro"/>
</dbReference>
<reference evidence="2" key="1">
    <citation type="journal article" date="2020" name="Nature">
        <title>Giant virus diversity and host interactions through global metagenomics.</title>
        <authorList>
            <person name="Schulz F."/>
            <person name="Roux S."/>
            <person name="Paez-Espino D."/>
            <person name="Jungbluth S."/>
            <person name="Walsh D.A."/>
            <person name="Denef V.J."/>
            <person name="McMahon K.D."/>
            <person name="Konstantinidis K.T."/>
            <person name="Eloe-Fadrosh E.A."/>
            <person name="Kyrpides N.C."/>
            <person name="Woyke T."/>
        </authorList>
    </citation>
    <scope>NUCLEOTIDE SEQUENCE</scope>
    <source>
        <strain evidence="2">GVMAG-S-ERX556101-89</strain>
    </source>
</reference>
<name>A0A6C0F9G9_9ZZZZ</name>
<dbReference type="AlphaFoldDB" id="A0A6C0F9G9"/>